<proteinExistence type="predicted"/>
<protein>
    <submittedName>
        <fullName evidence="2">GNAT family N-acetyltransferase</fullName>
    </submittedName>
</protein>
<dbReference type="PROSITE" id="PS51186">
    <property type="entry name" value="GNAT"/>
    <property type="match status" value="1"/>
</dbReference>
<dbReference type="InterPro" id="IPR016181">
    <property type="entry name" value="Acyl_CoA_acyltransferase"/>
</dbReference>
<sequence>MNIESEKFLNEIFDIESKRILHDIKEYTPLKSVIEEFSEEQKSAALKYIIDVFKECYLVGDLKIHIEVEALKMKAYAMYFIFDQTKTIYLHFLFVSSEHRGKGVGKSILSRFKDHALDTYLLCDFTKVDYYKSCGFRFMSKANTPLGDNFKMSKYLYHSLSIMTDSESSTQAPIFYLNDSDLRIISGVSEIEFQKLASLEPKI</sequence>
<evidence type="ECO:0000313" key="3">
    <source>
        <dbReference type="Proteomes" id="UP001156560"/>
    </source>
</evidence>
<name>A0AA47L5I9_VIBPH</name>
<dbReference type="GO" id="GO:0016747">
    <property type="term" value="F:acyltransferase activity, transferring groups other than amino-acyl groups"/>
    <property type="evidence" value="ECO:0007669"/>
    <property type="project" value="InterPro"/>
</dbReference>
<gene>
    <name evidence="2" type="ORF">O1Q84_09770</name>
</gene>
<evidence type="ECO:0000259" key="1">
    <source>
        <dbReference type="PROSITE" id="PS51186"/>
    </source>
</evidence>
<organism evidence="2 3">
    <name type="scientific">Vibrio parahaemolyticus</name>
    <dbReference type="NCBI Taxonomy" id="670"/>
    <lineage>
        <taxon>Bacteria</taxon>
        <taxon>Pseudomonadati</taxon>
        <taxon>Pseudomonadota</taxon>
        <taxon>Gammaproteobacteria</taxon>
        <taxon>Vibrionales</taxon>
        <taxon>Vibrionaceae</taxon>
        <taxon>Vibrio</taxon>
    </lineage>
</organism>
<dbReference type="CDD" id="cd04301">
    <property type="entry name" value="NAT_SF"/>
    <property type="match status" value="1"/>
</dbReference>
<dbReference type="SUPFAM" id="SSF55729">
    <property type="entry name" value="Acyl-CoA N-acyltransferases (Nat)"/>
    <property type="match status" value="1"/>
</dbReference>
<reference evidence="2" key="1">
    <citation type="submission" date="2022-12" db="EMBL/GenBank/DDBJ databases">
        <title>Vibrio parahaemolyticus become highly virulent by producing novel Tc toxins.</title>
        <authorList>
            <person name="Yang F."/>
            <person name="You Y."/>
            <person name="Lai Q."/>
            <person name="Xu L."/>
            <person name="Li F."/>
        </authorList>
    </citation>
    <scope>NUCLEOTIDE SEQUENCE</scope>
    <source>
        <strain evidence="2">Vp-HL-202005</strain>
    </source>
</reference>
<accession>A0AA47L5I9</accession>
<dbReference type="EMBL" id="CP114194">
    <property type="protein sequence ID" value="WAT88965.1"/>
    <property type="molecule type" value="Genomic_DNA"/>
</dbReference>
<evidence type="ECO:0000313" key="2">
    <source>
        <dbReference type="EMBL" id="WAT88965.1"/>
    </source>
</evidence>
<dbReference type="RefSeq" id="WP_025559877.1">
    <property type="nucleotide sequence ID" value="NZ_CAMFGX010000032.1"/>
</dbReference>
<dbReference type="Gene3D" id="3.40.630.30">
    <property type="match status" value="1"/>
</dbReference>
<dbReference type="InterPro" id="IPR000182">
    <property type="entry name" value="GNAT_dom"/>
</dbReference>
<dbReference type="Pfam" id="PF00583">
    <property type="entry name" value="Acetyltransf_1"/>
    <property type="match status" value="1"/>
</dbReference>
<dbReference type="Proteomes" id="UP001156560">
    <property type="component" value="Chromosome 1"/>
</dbReference>
<dbReference type="AlphaFoldDB" id="A0AA47L5I9"/>
<feature type="domain" description="N-acetyltransferase" evidence="1">
    <location>
        <begin position="22"/>
        <end position="157"/>
    </location>
</feature>